<proteinExistence type="inferred from homology"/>
<dbReference type="InterPro" id="IPR001940">
    <property type="entry name" value="Peptidase_S1C"/>
</dbReference>
<dbReference type="Gene3D" id="2.30.42.10">
    <property type="match status" value="1"/>
</dbReference>
<dbReference type="InterPro" id="IPR036034">
    <property type="entry name" value="PDZ_sf"/>
</dbReference>
<feature type="transmembrane region" description="Helical" evidence="5">
    <location>
        <begin position="96"/>
        <end position="116"/>
    </location>
</feature>
<keyword evidence="2" id="KW-0645">Protease</keyword>
<evidence type="ECO:0000256" key="2">
    <source>
        <dbReference type="ARBA" id="ARBA00022670"/>
    </source>
</evidence>
<feature type="compositionally biased region" description="Low complexity" evidence="4">
    <location>
        <begin position="8"/>
        <end position="18"/>
    </location>
</feature>
<dbReference type="PRINTS" id="PR00834">
    <property type="entry name" value="PROTEASES2C"/>
</dbReference>
<evidence type="ECO:0000256" key="5">
    <source>
        <dbReference type="SAM" id="Phobius"/>
    </source>
</evidence>
<dbReference type="InterPro" id="IPR043504">
    <property type="entry name" value="Peptidase_S1_PA_chymotrypsin"/>
</dbReference>
<dbReference type="SUPFAM" id="SSF50156">
    <property type="entry name" value="PDZ domain-like"/>
    <property type="match status" value="1"/>
</dbReference>
<dbReference type="Pfam" id="PF13365">
    <property type="entry name" value="Trypsin_2"/>
    <property type="match status" value="1"/>
</dbReference>
<dbReference type="PANTHER" id="PTHR43343:SF3">
    <property type="entry name" value="PROTEASE DO-LIKE 8, CHLOROPLASTIC"/>
    <property type="match status" value="1"/>
</dbReference>
<dbReference type="PROSITE" id="PS50106">
    <property type="entry name" value="PDZ"/>
    <property type="match status" value="1"/>
</dbReference>
<dbReference type="SMART" id="SM00228">
    <property type="entry name" value="PDZ"/>
    <property type="match status" value="1"/>
</dbReference>
<keyword evidence="8" id="KW-1185">Reference proteome</keyword>
<keyword evidence="5" id="KW-1133">Transmembrane helix</keyword>
<dbReference type="InterPro" id="IPR051201">
    <property type="entry name" value="Chloro_Bact_Ser_Proteases"/>
</dbReference>
<dbReference type="CDD" id="cd06779">
    <property type="entry name" value="cpPDZ_Deg_HtrA-like"/>
    <property type="match status" value="1"/>
</dbReference>
<protein>
    <submittedName>
        <fullName evidence="7">Trypsin-like peptidase domain-containing protein</fullName>
    </submittedName>
</protein>
<dbReference type="RefSeq" id="WP_227570858.1">
    <property type="nucleotide sequence ID" value="NZ_CP101988.1"/>
</dbReference>
<sequence>MTNPERPFPSGSPGQEQPPFGPPQANPFAAPTQAPNPFAAPSYGPAHGGQLYGAPVGAPAQALGDPWPGDGWGSPPPVATAPPAGPTAPGRKGLPLGWVVLLVVLALVAGSVGGVVSSRVLDDGRLAEAGLPVAVGAGAGDRAPDSVAGIAAAVLPSVVSIQVSGPNGTATGSGFVLRQDGYVLTNHHVVADATAAGATTVVLFGDGTEESATVVGQTADYDLAVLKVERTGLAPLALGDSDLAVVGDPVIAVGAPLGLEGTVTTGIVSALNRPVSAGGADSDTAFINAIQTDAAINPGNSGGPLVNAAGEVIGVNSAIAQPPGSFGGASGSIGLGFAIPSNQARRTAEQLIETGRATYPIIGVLLDQRYAGEGVQVATEMQGGSAPVTPRGPADAAGIREGDVILAIDGRPVTDPDELIVAIRAKTPGDTVVLRVRTGTDERDVRVVLDESSGS</sequence>
<dbReference type="SUPFAM" id="SSF50494">
    <property type="entry name" value="Trypsin-like serine proteases"/>
    <property type="match status" value="1"/>
</dbReference>
<feature type="region of interest" description="Disordered" evidence="4">
    <location>
        <begin position="1"/>
        <end position="87"/>
    </location>
</feature>
<comment type="similarity">
    <text evidence="1">Belongs to the peptidase S1C family.</text>
</comment>
<evidence type="ECO:0000313" key="8">
    <source>
        <dbReference type="Proteomes" id="UP001316189"/>
    </source>
</evidence>
<evidence type="ECO:0000313" key="7">
    <source>
        <dbReference type="EMBL" id="UUI76168.1"/>
    </source>
</evidence>
<dbReference type="EMBL" id="CP101988">
    <property type="protein sequence ID" value="UUI76168.1"/>
    <property type="molecule type" value="Genomic_DNA"/>
</dbReference>
<organism evidence="7 8">
    <name type="scientific">Cellulomonas chengniuliangii</name>
    <dbReference type="NCBI Taxonomy" id="2968084"/>
    <lineage>
        <taxon>Bacteria</taxon>
        <taxon>Bacillati</taxon>
        <taxon>Actinomycetota</taxon>
        <taxon>Actinomycetes</taxon>
        <taxon>Micrococcales</taxon>
        <taxon>Cellulomonadaceae</taxon>
        <taxon>Cellulomonas</taxon>
    </lineage>
</organism>
<dbReference type="Proteomes" id="UP001316189">
    <property type="component" value="Chromosome"/>
</dbReference>
<evidence type="ECO:0000256" key="4">
    <source>
        <dbReference type="SAM" id="MobiDB-lite"/>
    </source>
</evidence>
<accession>A0ABY5L284</accession>
<dbReference type="Pfam" id="PF13180">
    <property type="entry name" value="PDZ_2"/>
    <property type="match status" value="1"/>
</dbReference>
<dbReference type="InterPro" id="IPR001478">
    <property type="entry name" value="PDZ"/>
</dbReference>
<dbReference type="Gene3D" id="2.40.10.10">
    <property type="entry name" value="Trypsin-like serine proteases"/>
    <property type="match status" value="2"/>
</dbReference>
<dbReference type="PANTHER" id="PTHR43343">
    <property type="entry name" value="PEPTIDASE S12"/>
    <property type="match status" value="1"/>
</dbReference>
<feature type="domain" description="PDZ" evidence="6">
    <location>
        <begin position="351"/>
        <end position="440"/>
    </location>
</feature>
<gene>
    <name evidence="7" type="ORF">NP064_04495</name>
</gene>
<evidence type="ECO:0000259" key="6">
    <source>
        <dbReference type="PROSITE" id="PS50106"/>
    </source>
</evidence>
<keyword evidence="5" id="KW-0472">Membrane</keyword>
<name>A0ABY5L284_9CELL</name>
<keyword evidence="3" id="KW-0378">Hydrolase</keyword>
<feature type="compositionally biased region" description="Pro residues" evidence="4">
    <location>
        <begin position="74"/>
        <end position="86"/>
    </location>
</feature>
<evidence type="ECO:0000256" key="3">
    <source>
        <dbReference type="ARBA" id="ARBA00022801"/>
    </source>
</evidence>
<keyword evidence="5" id="KW-0812">Transmembrane</keyword>
<reference evidence="7 8" key="1">
    <citation type="submission" date="2022-07" db="EMBL/GenBank/DDBJ databases">
        <title>Novel species in genus cellulomonas.</title>
        <authorList>
            <person name="Ye L."/>
        </authorList>
    </citation>
    <scope>NUCLEOTIDE SEQUENCE [LARGE SCALE GENOMIC DNA]</scope>
    <source>
        <strain evidence="8">zg-Y338</strain>
    </source>
</reference>
<evidence type="ECO:0000256" key="1">
    <source>
        <dbReference type="ARBA" id="ARBA00010541"/>
    </source>
</evidence>
<dbReference type="InterPro" id="IPR009003">
    <property type="entry name" value="Peptidase_S1_PA"/>
</dbReference>